<feature type="transmembrane region" description="Helical" evidence="1">
    <location>
        <begin position="12"/>
        <end position="30"/>
    </location>
</feature>
<evidence type="ECO:0008006" key="4">
    <source>
        <dbReference type="Google" id="ProtNLM"/>
    </source>
</evidence>
<feature type="transmembrane region" description="Helical" evidence="1">
    <location>
        <begin position="66"/>
        <end position="87"/>
    </location>
</feature>
<accession>A0ABD7S2R8</accession>
<evidence type="ECO:0000256" key="1">
    <source>
        <dbReference type="SAM" id="Phobius"/>
    </source>
</evidence>
<dbReference type="AlphaFoldDB" id="A0ABD7S2R8"/>
<keyword evidence="1" id="KW-0472">Membrane</keyword>
<comment type="caution">
    <text evidence="2">The sequence shown here is derived from an EMBL/GenBank/DDBJ whole genome shotgun (WGS) entry which is preliminary data.</text>
</comment>
<keyword evidence="1" id="KW-0812">Transmembrane</keyword>
<dbReference type="Proteomes" id="UP000320455">
    <property type="component" value="Unassembled WGS sequence"/>
</dbReference>
<sequence>MQNFDKNLGRSAVIFLFGLLGSVLLASILAENGYHDSVPILVLWAVMPLVAWFMSRAVKGMGKNPWLYGVACLIPPMAVLFFIKFSVARQIDRSKF</sequence>
<organism evidence="2 3">
    <name type="scientific">Xanthomonas vasicola</name>
    <dbReference type="NCBI Taxonomy" id="56459"/>
    <lineage>
        <taxon>Bacteria</taxon>
        <taxon>Pseudomonadati</taxon>
        <taxon>Pseudomonadota</taxon>
        <taxon>Gammaproteobacteria</taxon>
        <taxon>Lysobacterales</taxon>
        <taxon>Lysobacteraceae</taxon>
        <taxon>Xanthomonas</taxon>
    </lineage>
</organism>
<name>A0ABD7S2R8_XANVA</name>
<dbReference type="EMBL" id="VOCK01000208">
    <property type="protein sequence ID" value="TWQ45311.1"/>
    <property type="molecule type" value="Genomic_DNA"/>
</dbReference>
<evidence type="ECO:0000313" key="2">
    <source>
        <dbReference type="EMBL" id="TWQ45311.1"/>
    </source>
</evidence>
<dbReference type="RefSeq" id="WP_146470563.1">
    <property type="nucleotide sequence ID" value="NZ_JAUPCJ020000050.1"/>
</dbReference>
<keyword evidence="3" id="KW-1185">Reference proteome</keyword>
<protein>
    <recommendedName>
        <fullName evidence="4">DUF805 domain-containing protein</fullName>
    </recommendedName>
</protein>
<proteinExistence type="predicted"/>
<keyword evidence="1" id="KW-1133">Transmembrane helix</keyword>
<reference evidence="3" key="1">
    <citation type="journal article" date="2020" name="Phytopathology">
        <title>Genomic acquisitions in emerging populations of Xanthomonas vasicola pv. vasculorum infecting corn in the U.S. and Argentina.</title>
        <authorList>
            <person name="Perez-Quintero A.L."/>
        </authorList>
    </citation>
    <scope>NUCLEOTIDE SEQUENCE [LARGE SCALE GENOMIC DNA]</scope>
    <source>
        <strain evidence="3">Xvh-L</strain>
    </source>
</reference>
<evidence type="ECO:0000313" key="3">
    <source>
        <dbReference type="Proteomes" id="UP000320455"/>
    </source>
</evidence>
<gene>
    <name evidence="2" type="ORF">FQK01_24650</name>
</gene>
<feature type="transmembrane region" description="Helical" evidence="1">
    <location>
        <begin position="37"/>
        <end position="54"/>
    </location>
</feature>